<accession>A0ABU0FJL2</accession>
<dbReference type="EMBL" id="JAUSVK010000001">
    <property type="protein sequence ID" value="MDQ0394792.1"/>
    <property type="molecule type" value="Genomic_DNA"/>
</dbReference>
<proteinExistence type="predicted"/>
<comment type="caution">
    <text evidence="1">The sequence shown here is derived from an EMBL/GenBank/DDBJ whole genome shotgun (WGS) entry which is preliminary data.</text>
</comment>
<evidence type="ECO:0000313" key="1">
    <source>
        <dbReference type="EMBL" id="MDQ0394792.1"/>
    </source>
</evidence>
<dbReference type="Proteomes" id="UP001237448">
    <property type="component" value="Unassembled WGS sequence"/>
</dbReference>
<evidence type="ECO:0000313" key="2">
    <source>
        <dbReference type="Proteomes" id="UP001237448"/>
    </source>
</evidence>
<organism evidence="1 2">
    <name type="scientific">Labrys monachus</name>
    <dbReference type="NCBI Taxonomy" id="217067"/>
    <lineage>
        <taxon>Bacteria</taxon>
        <taxon>Pseudomonadati</taxon>
        <taxon>Pseudomonadota</taxon>
        <taxon>Alphaproteobacteria</taxon>
        <taxon>Hyphomicrobiales</taxon>
        <taxon>Xanthobacteraceae</taxon>
        <taxon>Labrys</taxon>
    </lineage>
</organism>
<sequence length="48" mass="5545">MSMDEQANISLPARPDVLDSRIEEFRQQNLDTIATQEIHNSTMVIEEQ</sequence>
<reference evidence="1 2" key="1">
    <citation type="submission" date="2023-07" db="EMBL/GenBank/DDBJ databases">
        <title>Genomic Encyclopedia of Type Strains, Phase IV (KMG-IV): sequencing the most valuable type-strain genomes for metagenomic binning, comparative biology and taxonomic classification.</title>
        <authorList>
            <person name="Goeker M."/>
        </authorList>
    </citation>
    <scope>NUCLEOTIDE SEQUENCE [LARGE SCALE GENOMIC DNA]</scope>
    <source>
        <strain evidence="1 2">DSM 5896</strain>
    </source>
</reference>
<gene>
    <name evidence="1" type="ORF">J3R73_004584</name>
</gene>
<protein>
    <submittedName>
        <fullName evidence="1">Uncharacterized protein</fullName>
    </submittedName>
</protein>
<name>A0ABU0FJL2_9HYPH</name>
<keyword evidence="2" id="KW-1185">Reference proteome</keyword>